<dbReference type="InterPro" id="IPR000008">
    <property type="entry name" value="C2_dom"/>
</dbReference>
<dbReference type="PROSITE" id="PS50004">
    <property type="entry name" value="C2"/>
    <property type="match status" value="1"/>
</dbReference>
<accession>A0A8K0HII9</accession>
<dbReference type="Gene3D" id="2.60.40.150">
    <property type="entry name" value="C2 domain"/>
    <property type="match status" value="1"/>
</dbReference>
<dbReference type="Pfam" id="PF00168">
    <property type="entry name" value="C2"/>
    <property type="match status" value="1"/>
</dbReference>
<dbReference type="OrthoDB" id="1909968at2759"/>
<proteinExistence type="predicted"/>
<dbReference type="SMART" id="SM00239">
    <property type="entry name" value="C2"/>
    <property type="match status" value="1"/>
</dbReference>
<sequence length="375" mass="41115">MAPCQSAPIQLLEISMISAQDLATVSKNMRTFGVAWLNPDRKLTTRVDQKGHNSPTWNEKFVFRVDDNFLEDENSALTIEIYESAWLRDVLIGSVTVLIADLVPPSTRSQKKSQLRFVALQVRRPSGRPKGILNIGVTLLDSTKRSLPIYSDLSASSVEYLDLIDVKGQKQQSACKALLQRSKSERTDSDYYASKPAGSVCNGSMLNGSLLNGSMINGSEVEVANRGCGKGGMGSLCSDVGPSPSVVAAAIAKGLYLVPAGGNDHETGSSILGDWTEQDSVEGLKTKIERWRSELPPIYDHYQNKNYKSIHQLQPQQEQRRRPMGQRKKTGGGLFSCFVFGCEFTISCGGDNRRKKKFGDGGDKSELTFDGDSYL</sequence>
<name>A0A8K0HII9_9ROSA</name>
<evidence type="ECO:0000259" key="1">
    <source>
        <dbReference type="PROSITE" id="PS50004"/>
    </source>
</evidence>
<dbReference type="PANTHER" id="PTHR32246:SF103">
    <property type="entry name" value="CALCIUM-DEPENDENT LIPID-BINDING (CALB DOMAIN) FAMILY PROTEIN"/>
    <property type="match status" value="1"/>
</dbReference>
<dbReference type="InterPro" id="IPR035892">
    <property type="entry name" value="C2_domain_sf"/>
</dbReference>
<organism evidence="2 3">
    <name type="scientific">Rhamnella rubrinervis</name>
    <dbReference type="NCBI Taxonomy" id="2594499"/>
    <lineage>
        <taxon>Eukaryota</taxon>
        <taxon>Viridiplantae</taxon>
        <taxon>Streptophyta</taxon>
        <taxon>Embryophyta</taxon>
        <taxon>Tracheophyta</taxon>
        <taxon>Spermatophyta</taxon>
        <taxon>Magnoliopsida</taxon>
        <taxon>eudicotyledons</taxon>
        <taxon>Gunneridae</taxon>
        <taxon>Pentapetalae</taxon>
        <taxon>rosids</taxon>
        <taxon>fabids</taxon>
        <taxon>Rosales</taxon>
        <taxon>Rhamnaceae</taxon>
        <taxon>rhamnoid group</taxon>
        <taxon>Rhamneae</taxon>
        <taxon>Rhamnella</taxon>
    </lineage>
</organism>
<dbReference type="InterPro" id="IPR044750">
    <property type="entry name" value="C2_SRC2/BAP"/>
</dbReference>
<comment type="caution">
    <text evidence="2">The sequence shown here is derived from an EMBL/GenBank/DDBJ whole genome shotgun (WGS) entry which is preliminary data.</text>
</comment>
<dbReference type="PANTHER" id="PTHR32246">
    <property type="entry name" value="INGRESSION PROTEIN FIC1"/>
    <property type="match status" value="1"/>
</dbReference>
<protein>
    <recommendedName>
        <fullName evidence="1">C2 domain-containing protein</fullName>
    </recommendedName>
</protein>
<evidence type="ECO:0000313" key="3">
    <source>
        <dbReference type="Proteomes" id="UP000796880"/>
    </source>
</evidence>
<evidence type="ECO:0000313" key="2">
    <source>
        <dbReference type="EMBL" id="KAF3452370.1"/>
    </source>
</evidence>
<dbReference type="AlphaFoldDB" id="A0A8K0HII9"/>
<keyword evidence="3" id="KW-1185">Reference proteome</keyword>
<reference evidence="2" key="1">
    <citation type="submission" date="2020-03" db="EMBL/GenBank/DDBJ databases">
        <title>A high-quality chromosome-level genome assembly of a woody plant with both climbing and erect habits, Rhamnella rubrinervis.</title>
        <authorList>
            <person name="Lu Z."/>
            <person name="Yang Y."/>
            <person name="Zhu X."/>
            <person name="Sun Y."/>
        </authorList>
    </citation>
    <scope>NUCLEOTIDE SEQUENCE</scope>
    <source>
        <strain evidence="2">BYM</strain>
        <tissue evidence="2">Leaf</tissue>
    </source>
</reference>
<dbReference type="CDD" id="cd04051">
    <property type="entry name" value="C2_SRC2_like"/>
    <property type="match status" value="1"/>
</dbReference>
<feature type="domain" description="C2" evidence="1">
    <location>
        <begin position="1"/>
        <end position="116"/>
    </location>
</feature>
<dbReference type="EMBL" id="VOIH02000002">
    <property type="protein sequence ID" value="KAF3452370.1"/>
    <property type="molecule type" value="Genomic_DNA"/>
</dbReference>
<dbReference type="Proteomes" id="UP000796880">
    <property type="component" value="Unassembled WGS sequence"/>
</dbReference>
<dbReference type="GO" id="GO:0006952">
    <property type="term" value="P:defense response"/>
    <property type="evidence" value="ECO:0007669"/>
    <property type="project" value="InterPro"/>
</dbReference>
<gene>
    <name evidence="2" type="ORF">FNV43_RR02803</name>
</gene>
<dbReference type="SUPFAM" id="SSF49562">
    <property type="entry name" value="C2 domain (Calcium/lipid-binding domain, CaLB)"/>
    <property type="match status" value="1"/>
</dbReference>